<dbReference type="SUPFAM" id="SSF103473">
    <property type="entry name" value="MFS general substrate transporter"/>
    <property type="match status" value="1"/>
</dbReference>
<evidence type="ECO:0000313" key="8">
    <source>
        <dbReference type="EMBL" id="CAB4817814.1"/>
    </source>
</evidence>
<dbReference type="EMBL" id="CAFABG010000001">
    <property type="protein sequence ID" value="CAB4817814.1"/>
    <property type="molecule type" value="Genomic_DNA"/>
</dbReference>
<proteinExistence type="inferred from homology"/>
<dbReference type="GO" id="GO:0012505">
    <property type="term" value="C:endomembrane system"/>
    <property type="evidence" value="ECO:0007669"/>
    <property type="project" value="UniProtKB-SubCell"/>
</dbReference>
<keyword evidence="6 7" id="KW-0472">Membrane</keyword>
<evidence type="ECO:0000256" key="1">
    <source>
        <dbReference type="ARBA" id="ARBA00004127"/>
    </source>
</evidence>
<sequence length="384" mass="41506">MPGRERKNHIPDSRELTQRGFICAAIAFAMMGFTSTCWGPMLPWIADRSELSISRSGLVLAGFTLHTLGGTLIVQIFGPRRDLIWFIQHGIIIALIGFIGVVTLRDPLLLTLSGCFAGLGYGATGISLLQLFTRSSNASHVRMNLASAATGFGALIGPFSIGTAGASKIPLIVISAISTSFIATRFLTGAKWRVEKFNHSSQTPENRIRLAIILLAVIFYSGLENSIGAWLPTIIRTSNGTLEAGALTSAFFYLFFSLGRFFGVFLSRYAEPHSIIAMCILATLAPFSFAILSQNHTSLGLAICGFFLGPIFPNSSSWIARKTPGFPLATTVLMLSIMLGGFIFPPILGFILESNGTTGYLYSLAVLLVLSTSTFSYSYIKWRA</sequence>
<gene>
    <name evidence="8" type="ORF">UFOPK3181_00009</name>
</gene>
<feature type="transmembrane region" description="Helical" evidence="7">
    <location>
        <begin position="144"/>
        <end position="163"/>
    </location>
</feature>
<dbReference type="Pfam" id="PF07690">
    <property type="entry name" value="MFS_1"/>
    <property type="match status" value="1"/>
</dbReference>
<keyword evidence="3" id="KW-0813">Transport</keyword>
<comment type="subcellular location">
    <subcellularLocation>
        <location evidence="1">Endomembrane system</location>
        <topology evidence="1">Multi-pass membrane protein</topology>
    </subcellularLocation>
</comment>
<evidence type="ECO:0000256" key="4">
    <source>
        <dbReference type="ARBA" id="ARBA00022692"/>
    </source>
</evidence>
<feature type="transmembrane region" description="Helical" evidence="7">
    <location>
        <begin position="58"/>
        <end position="77"/>
    </location>
</feature>
<dbReference type="PANTHER" id="PTHR23514">
    <property type="entry name" value="BYPASS OF STOP CODON PROTEIN 6"/>
    <property type="match status" value="1"/>
</dbReference>
<keyword evidence="4 7" id="KW-0812">Transmembrane</keyword>
<comment type="similarity">
    <text evidence="2">Belongs to the major facilitator superfamily.</text>
</comment>
<feature type="transmembrane region" description="Helical" evidence="7">
    <location>
        <begin position="169"/>
        <end position="187"/>
    </location>
</feature>
<dbReference type="InterPro" id="IPR051788">
    <property type="entry name" value="MFS_Transporter"/>
</dbReference>
<organism evidence="8">
    <name type="scientific">freshwater metagenome</name>
    <dbReference type="NCBI Taxonomy" id="449393"/>
    <lineage>
        <taxon>unclassified sequences</taxon>
        <taxon>metagenomes</taxon>
        <taxon>ecological metagenomes</taxon>
    </lineage>
</organism>
<accession>A0A6J6ZAW2</accession>
<dbReference type="Gene3D" id="1.20.1250.20">
    <property type="entry name" value="MFS general substrate transporter like domains"/>
    <property type="match status" value="2"/>
</dbReference>
<dbReference type="PANTHER" id="PTHR23514:SF3">
    <property type="entry name" value="BYPASS OF STOP CODON PROTEIN 6"/>
    <property type="match status" value="1"/>
</dbReference>
<feature type="transmembrane region" description="Helical" evidence="7">
    <location>
        <begin position="360"/>
        <end position="380"/>
    </location>
</feature>
<protein>
    <submittedName>
        <fullName evidence="8">Unannotated protein</fullName>
    </submittedName>
</protein>
<evidence type="ECO:0000256" key="3">
    <source>
        <dbReference type="ARBA" id="ARBA00022448"/>
    </source>
</evidence>
<dbReference type="GO" id="GO:0016020">
    <property type="term" value="C:membrane"/>
    <property type="evidence" value="ECO:0007669"/>
    <property type="project" value="TreeGrafter"/>
</dbReference>
<evidence type="ECO:0000256" key="5">
    <source>
        <dbReference type="ARBA" id="ARBA00022989"/>
    </source>
</evidence>
<evidence type="ECO:0000256" key="6">
    <source>
        <dbReference type="ARBA" id="ARBA00023136"/>
    </source>
</evidence>
<dbReference type="InterPro" id="IPR036259">
    <property type="entry name" value="MFS_trans_sf"/>
</dbReference>
<keyword evidence="5 7" id="KW-1133">Transmembrane helix</keyword>
<evidence type="ECO:0000256" key="7">
    <source>
        <dbReference type="SAM" id="Phobius"/>
    </source>
</evidence>
<feature type="transmembrane region" description="Helical" evidence="7">
    <location>
        <begin position="299"/>
        <end position="319"/>
    </location>
</feature>
<name>A0A6J6ZAW2_9ZZZZ</name>
<reference evidence="8" key="1">
    <citation type="submission" date="2020-05" db="EMBL/GenBank/DDBJ databases">
        <authorList>
            <person name="Chiriac C."/>
            <person name="Salcher M."/>
            <person name="Ghai R."/>
            <person name="Kavagutti S V."/>
        </authorList>
    </citation>
    <scope>NUCLEOTIDE SEQUENCE</scope>
</reference>
<feature type="transmembrane region" description="Helical" evidence="7">
    <location>
        <begin position="275"/>
        <end position="293"/>
    </location>
</feature>
<feature type="transmembrane region" description="Helical" evidence="7">
    <location>
        <begin position="326"/>
        <end position="348"/>
    </location>
</feature>
<feature type="transmembrane region" description="Helical" evidence="7">
    <location>
        <begin position="108"/>
        <end position="132"/>
    </location>
</feature>
<dbReference type="AlphaFoldDB" id="A0A6J6ZAW2"/>
<feature type="transmembrane region" description="Helical" evidence="7">
    <location>
        <begin position="21"/>
        <end position="46"/>
    </location>
</feature>
<feature type="transmembrane region" description="Helical" evidence="7">
    <location>
        <begin position="244"/>
        <end position="263"/>
    </location>
</feature>
<feature type="transmembrane region" description="Helical" evidence="7">
    <location>
        <begin position="208"/>
        <end position="232"/>
    </location>
</feature>
<dbReference type="GO" id="GO:0022857">
    <property type="term" value="F:transmembrane transporter activity"/>
    <property type="evidence" value="ECO:0007669"/>
    <property type="project" value="InterPro"/>
</dbReference>
<evidence type="ECO:0000256" key="2">
    <source>
        <dbReference type="ARBA" id="ARBA00008335"/>
    </source>
</evidence>
<dbReference type="InterPro" id="IPR011701">
    <property type="entry name" value="MFS"/>
</dbReference>
<feature type="transmembrane region" description="Helical" evidence="7">
    <location>
        <begin position="84"/>
        <end position="102"/>
    </location>
</feature>